<protein>
    <submittedName>
        <fullName evidence="2">Uncharacterized protein</fullName>
    </submittedName>
</protein>
<dbReference type="EMBL" id="JGZT01000007">
    <property type="protein sequence ID" value="KFJ02226.1"/>
    <property type="molecule type" value="Genomic_DNA"/>
</dbReference>
<evidence type="ECO:0000313" key="2">
    <source>
        <dbReference type="EMBL" id="KFJ02226.1"/>
    </source>
</evidence>
<comment type="caution">
    <text evidence="2">The sequence shown here is derived from an EMBL/GenBank/DDBJ whole genome shotgun (WGS) entry which is preliminary data.</text>
</comment>
<feature type="compositionally biased region" description="Polar residues" evidence="1">
    <location>
        <begin position="135"/>
        <end position="147"/>
    </location>
</feature>
<feature type="compositionally biased region" description="Polar residues" evidence="1">
    <location>
        <begin position="106"/>
        <end position="125"/>
    </location>
</feature>
<accession>A0A087E375</accession>
<name>A0A087E375_9BIFI</name>
<organism evidence="2 3">
    <name type="scientific">Bifidobacterium thermacidophilum subsp. thermacidophilum</name>
    <dbReference type="NCBI Taxonomy" id="79262"/>
    <lineage>
        <taxon>Bacteria</taxon>
        <taxon>Bacillati</taxon>
        <taxon>Actinomycetota</taxon>
        <taxon>Actinomycetes</taxon>
        <taxon>Bifidobacteriales</taxon>
        <taxon>Bifidobacteriaceae</taxon>
        <taxon>Bifidobacterium</taxon>
    </lineage>
</organism>
<proteinExistence type="predicted"/>
<gene>
    <name evidence="2" type="ORF">THER5_0400</name>
</gene>
<feature type="region of interest" description="Disordered" evidence="1">
    <location>
        <begin position="58"/>
        <end position="228"/>
    </location>
</feature>
<evidence type="ECO:0000256" key="1">
    <source>
        <dbReference type="SAM" id="MobiDB-lite"/>
    </source>
</evidence>
<sequence length="228" mass="25664">MGAGRRVTVVDTQSQCDQSVAPRTDTAPSGTCWSRNQAAVRHAWHTTGRYPIIRPRCTRNQAAMSPTNHTTDRYQPQGPEGTRTRPPCDPTIALRADIPRQPPHPQSSCHLTSQSHHAQIPSHPNRQLPEPEGTDTGQLCNRTVTPQEDTDNQPRPHPLHPPTMRHDNRTVGRYPAIKPDNRRYRTAMQPSNHTTGRYPTVQHNRTSPARSRAWSCQHTNLLRRPPAA</sequence>
<dbReference type="AlphaFoldDB" id="A0A087E375"/>
<dbReference type="Proteomes" id="UP000029003">
    <property type="component" value="Unassembled WGS sequence"/>
</dbReference>
<evidence type="ECO:0000313" key="3">
    <source>
        <dbReference type="Proteomes" id="UP000029003"/>
    </source>
</evidence>
<feature type="compositionally biased region" description="Polar residues" evidence="1">
    <location>
        <begin position="58"/>
        <end position="69"/>
    </location>
</feature>
<feature type="compositionally biased region" description="Polar residues" evidence="1">
    <location>
        <begin position="188"/>
        <end position="220"/>
    </location>
</feature>
<reference evidence="2 3" key="1">
    <citation type="submission" date="2014-03" db="EMBL/GenBank/DDBJ databases">
        <title>Genomics of Bifidobacteria.</title>
        <authorList>
            <person name="Ventura M."/>
            <person name="Milani C."/>
            <person name="Lugli G.A."/>
        </authorList>
    </citation>
    <scope>NUCLEOTIDE SEQUENCE [LARGE SCALE GENOMIC DNA]</scope>
    <source>
        <strain evidence="2 3">LMG 21395</strain>
    </source>
</reference>